<feature type="region of interest" description="Disordered" evidence="1">
    <location>
        <begin position="1"/>
        <end position="20"/>
    </location>
</feature>
<organism evidence="2">
    <name type="scientific">metagenome</name>
    <dbReference type="NCBI Taxonomy" id="256318"/>
    <lineage>
        <taxon>unclassified sequences</taxon>
        <taxon>metagenomes</taxon>
    </lineage>
</organism>
<proteinExistence type="predicted"/>
<protein>
    <submittedName>
        <fullName evidence="2">Uncharacterized protein</fullName>
    </submittedName>
</protein>
<sequence length="73" mass="7901">MTDPAELSDPHCPTCGQPLRHGGHLQPDNATLVMASGNAGITFETQGRCENEACPDFGREFAPEEWLGRTSDE</sequence>
<accession>A0A2P2CAT3</accession>
<gene>
    <name evidence="2" type="ORF">NOCA2570029</name>
</gene>
<reference evidence="2" key="1">
    <citation type="submission" date="2015-08" db="EMBL/GenBank/DDBJ databases">
        <authorList>
            <person name="Babu N.S."/>
            <person name="Beckwith C.J."/>
            <person name="Beseler K.G."/>
            <person name="Brison A."/>
            <person name="Carone J.V."/>
            <person name="Caskin T.P."/>
            <person name="Diamond M."/>
            <person name="Durham M.E."/>
            <person name="Foxe J.M."/>
            <person name="Go M."/>
            <person name="Henderson B.A."/>
            <person name="Jones I.B."/>
            <person name="McGettigan J.A."/>
            <person name="Micheletti S.J."/>
            <person name="Nasrallah M.E."/>
            <person name="Ortiz D."/>
            <person name="Piller C.R."/>
            <person name="Privatt S.R."/>
            <person name="Schneider S.L."/>
            <person name="Sharp S."/>
            <person name="Smith T.C."/>
            <person name="Stanton J.D."/>
            <person name="Ullery H.E."/>
            <person name="Wilson R.J."/>
            <person name="Serrano M.G."/>
            <person name="Buck G."/>
            <person name="Lee V."/>
            <person name="Wang Y."/>
            <person name="Carvalho R."/>
            <person name="Voegtly L."/>
            <person name="Shi R."/>
            <person name="Duckworth R."/>
            <person name="Johnson A."/>
            <person name="Loviza R."/>
            <person name="Walstead R."/>
            <person name="Shah Z."/>
            <person name="Kiflezghi M."/>
            <person name="Wade K."/>
            <person name="Ball S.L."/>
            <person name="Bradley K.W."/>
            <person name="Asai D.J."/>
            <person name="Bowman C.A."/>
            <person name="Russell D.A."/>
            <person name="Pope W.H."/>
            <person name="Jacobs-Sera D."/>
            <person name="Hendrix R.W."/>
            <person name="Hatfull G.F."/>
        </authorList>
    </citation>
    <scope>NUCLEOTIDE SEQUENCE</scope>
</reference>
<dbReference type="AlphaFoldDB" id="A0A2P2CAT3"/>
<evidence type="ECO:0000313" key="2">
    <source>
        <dbReference type="EMBL" id="CUR59108.1"/>
    </source>
</evidence>
<dbReference type="EMBL" id="CZKA01000053">
    <property type="protein sequence ID" value="CUR59108.1"/>
    <property type="molecule type" value="Genomic_DNA"/>
</dbReference>
<name>A0A2P2CAT3_9ZZZZ</name>
<evidence type="ECO:0000256" key="1">
    <source>
        <dbReference type="SAM" id="MobiDB-lite"/>
    </source>
</evidence>